<dbReference type="InterPro" id="IPR051803">
    <property type="entry name" value="TA_system_RelE-like_toxin"/>
</dbReference>
<dbReference type="Pfam" id="PF05016">
    <property type="entry name" value="ParE_toxin"/>
    <property type="match status" value="1"/>
</dbReference>
<dbReference type="InterPro" id="IPR035093">
    <property type="entry name" value="RelE/ParE_toxin_dom_sf"/>
</dbReference>
<accession>A0A0M2KF28</accession>
<dbReference type="PANTHER" id="PTHR33755:SF7">
    <property type="entry name" value="TOXIN MODULE OF TOXIN-ANTITOXIN SYSTEM RELE_STBE FAMILY"/>
    <property type="match status" value="1"/>
</dbReference>
<evidence type="ECO:0000313" key="3">
    <source>
        <dbReference type="EMBL" id="KKF35556.1"/>
    </source>
</evidence>
<dbReference type="InterPro" id="IPR007712">
    <property type="entry name" value="RelE/ParE_toxin"/>
</dbReference>
<name>A0A0M2KF28_9GAMM</name>
<dbReference type="Proteomes" id="UP000033924">
    <property type="component" value="Unassembled WGS sequence"/>
</dbReference>
<dbReference type="RefSeq" id="WP_016192194.1">
    <property type="nucleotide sequence ID" value="NZ_CP089932.1"/>
</dbReference>
<evidence type="ECO:0000256" key="2">
    <source>
        <dbReference type="ARBA" id="ARBA00022649"/>
    </source>
</evidence>
<dbReference type="Gene3D" id="3.30.2310.20">
    <property type="entry name" value="RelE-like"/>
    <property type="match status" value="1"/>
</dbReference>
<comment type="similarity">
    <text evidence="1">Belongs to the RelE toxin family.</text>
</comment>
<gene>
    <name evidence="3" type="ORF">SY86_09140</name>
</gene>
<sequence length="103" mass="11747">MPQVIVSALAQRDLQRLQDFLKTKNRLAARKAGEVIVRAIQQLKTQPDMGRPVSLLPLEYQELVIGFGDSGYVMLYRHDRETDQIVILTALHQKEAGYRGLQE</sequence>
<dbReference type="AlphaFoldDB" id="A0A0M2KF28"/>
<comment type="caution">
    <text evidence="3">The sequence shown here is derived from an EMBL/GenBank/DDBJ whole genome shotgun (WGS) entry which is preliminary data.</text>
</comment>
<reference evidence="3 4" key="1">
    <citation type="submission" date="2015-01" db="EMBL/GenBank/DDBJ databases">
        <title>Erwinia tracheiphila.</title>
        <authorList>
            <person name="Shapiro L.R."/>
        </authorList>
    </citation>
    <scope>NUCLEOTIDE SEQUENCE [LARGE SCALE GENOMIC DNA]</scope>
    <source>
        <strain evidence="3 4">BuffGH</strain>
    </source>
</reference>
<organism evidence="3 4">
    <name type="scientific">Erwinia tracheiphila</name>
    <dbReference type="NCBI Taxonomy" id="65700"/>
    <lineage>
        <taxon>Bacteria</taxon>
        <taxon>Pseudomonadati</taxon>
        <taxon>Pseudomonadota</taxon>
        <taxon>Gammaproteobacteria</taxon>
        <taxon>Enterobacterales</taxon>
        <taxon>Erwiniaceae</taxon>
        <taxon>Erwinia</taxon>
    </lineage>
</organism>
<dbReference type="EMBL" id="JXNU01000003">
    <property type="protein sequence ID" value="KKF35556.1"/>
    <property type="molecule type" value="Genomic_DNA"/>
</dbReference>
<dbReference type="STRING" id="65700.SY86_09140"/>
<keyword evidence="4" id="KW-1185">Reference proteome</keyword>
<dbReference type="PATRIC" id="fig|65700.7.peg.2308"/>
<protein>
    <submittedName>
        <fullName evidence="3">Plasmid stabilization protein</fullName>
    </submittedName>
</protein>
<dbReference type="PANTHER" id="PTHR33755">
    <property type="entry name" value="TOXIN PARE1-RELATED"/>
    <property type="match status" value="1"/>
</dbReference>
<proteinExistence type="inferred from homology"/>
<keyword evidence="2" id="KW-1277">Toxin-antitoxin system</keyword>
<evidence type="ECO:0000313" key="4">
    <source>
        <dbReference type="Proteomes" id="UP000033924"/>
    </source>
</evidence>
<evidence type="ECO:0000256" key="1">
    <source>
        <dbReference type="ARBA" id="ARBA00006226"/>
    </source>
</evidence>